<gene>
    <name evidence="1" type="ORF">EYW47_00270</name>
</gene>
<dbReference type="EMBL" id="SMRP01000001">
    <property type="protein sequence ID" value="TDG25841.1"/>
    <property type="molecule type" value="Genomic_DNA"/>
</dbReference>
<dbReference type="Gene3D" id="3.40.50.1820">
    <property type="entry name" value="alpha/beta hydrolase"/>
    <property type="match status" value="1"/>
</dbReference>
<name>A0A4R5MF18_9BURK</name>
<dbReference type="InterPro" id="IPR029058">
    <property type="entry name" value="AB_hydrolase_fold"/>
</dbReference>
<evidence type="ECO:0000313" key="2">
    <source>
        <dbReference type="Proteomes" id="UP000295722"/>
    </source>
</evidence>
<organism evidence="1 2">
    <name type="scientific">Paraburkholderia silviterrae</name>
    <dbReference type="NCBI Taxonomy" id="2528715"/>
    <lineage>
        <taxon>Bacteria</taxon>
        <taxon>Pseudomonadati</taxon>
        <taxon>Pseudomonadota</taxon>
        <taxon>Betaproteobacteria</taxon>
        <taxon>Burkholderiales</taxon>
        <taxon>Burkholderiaceae</taxon>
        <taxon>Paraburkholderia</taxon>
    </lineage>
</organism>
<proteinExistence type="predicted"/>
<evidence type="ECO:0000313" key="1">
    <source>
        <dbReference type="EMBL" id="TDG25841.1"/>
    </source>
</evidence>
<comment type="caution">
    <text evidence="1">The sequence shown here is derived from an EMBL/GenBank/DDBJ whole genome shotgun (WGS) entry which is preliminary data.</text>
</comment>
<dbReference type="RefSeq" id="WP_133192893.1">
    <property type="nucleotide sequence ID" value="NZ_JBHUCW010000015.1"/>
</dbReference>
<dbReference type="SUPFAM" id="SSF53474">
    <property type="entry name" value="alpha/beta-Hydrolases"/>
    <property type="match status" value="1"/>
</dbReference>
<protein>
    <recommendedName>
        <fullName evidence="3">Lipase (Class 3)</fullName>
    </recommendedName>
</protein>
<keyword evidence="2" id="KW-1185">Reference proteome</keyword>
<accession>A0A4R5MF18</accession>
<dbReference type="AlphaFoldDB" id="A0A4R5MF18"/>
<sequence>MMDWQAIALAARRANAAYLEDKTASRAAFSSLGDDWIDLYQDASHQAVLSVTAAGETHLSISGTRASEGKLADVWADARLIPVSLAGGTVTAGVSDGMQALWDWVLQTVPGANPISVCGHSLGASRTHLTPAFLPAARIGALHSFAAPKFVAADFYHAHGDALASMVCVLNGRDGWASWPWFDPRWKDRPPLEHIWLHSSDVCVFEMVLGDLWPGGWVFADHDMDLYQARIDSIAHASAAL</sequence>
<reference evidence="1 2" key="1">
    <citation type="submission" date="2019-03" db="EMBL/GenBank/DDBJ databases">
        <title>Paraburkholderia sp. 4M-K11, isolated from subtropical forest soil.</title>
        <authorList>
            <person name="Gao Z.-H."/>
            <person name="Qiu L.-H."/>
        </authorList>
    </citation>
    <scope>NUCLEOTIDE SEQUENCE [LARGE SCALE GENOMIC DNA]</scope>
    <source>
        <strain evidence="1 2">4M-K11</strain>
    </source>
</reference>
<dbReference type="OrthoDB" id="9085960at2"/>
<evidence type="ECO:0008006" key="3">
    <source>
        <dbReference type="Google" id="ProtNLM"/>
    </source>
</evidence>
<dbReference type="Proteomes" id="UP000295722">
    <property type="component" value="Unassembled WGS sequence"/>
</dbReference>